<protein>
    <recommendedName>
        <fullName evidence="7">EamA domain-containing protein</fullName>
    </recommendedName>
</protein>
<feature type="region of interest" description="Disordered" evidence="5">
    <location>
        <begin position="1"/>
        <end position="60"/>
    </location>
</feature>
<feature type="compositionally biased region" description="Low complexity" evidence="5">
    <location>
        <begin position="416"/>
        <end position="426"/>
    </location>
</feature>
<reference evidence="9" key="3">
    <citation type="submission" date="2025-08" db="UniProtKB">
        <authorList>
            <consortium name="RefSeq"/>
        </authorList>
    </citation>
    <scope>IDENTIFICATION</scope>
    <source>
        <strain evidence="9">NI907</strain>
    </source>
</reference>
<dbReference type="AlphaFoldDB" id="A0A6P8AME1"/>
<dbReference type="GO" id="GO:0016020">
    <property type="term" value="C:membrane"/>
    <property type="evidence" value="ECO:0007669"/>
    <property type="project" value="UniProtKB-SubCell"/>
</dbReference>
<sequence length="446" mass="47324">MAKHRGTSYGALQTPQQQKVTSGSLPSSSIDGRPVSRGHDDAEVGACGDQDAPESCRPGDGETWAKVKDFYTRNLGLLFVFLAQGCGACMSVAAKLLINDDSGSFNALHVIFVRMLATAILGLLYMWWKSVPDAPFGDRSVRGLLVLRGASGFTGLLGLYYSLSYLPLSDATFISFIIPTITAIVCFVFLKEPMTKHETFAGVLAFTGVLLIARPTFLFGSSSSSSSSPSLDEDPAAAATAATANVSGDYFFSTLAPTPPAVSPTQRTLAIIGGVGGCFCAATSYATIRVIGKRAHSLVSVNYFAMVATVGSAVAILLHPDLEFVFPDRLRHWLLFLLIGVAGFLLQFLLTEGLQREKAGRATNLIYTQIVFALVTERIIWGTVPSSLSLVGGLLIIVAGIWTTLQKQSGTTVRAANTANARSSTAQPDEETGLLGATSTDSDRRT</sequence>
<keyword evidence="8" id="KW-1185">Reference proteome</keyword>
<dbReference type="PANTHER" id="PTHR22911:SF6">
    <property type="entry name" value="SOLUTE CARRIER FAMILY 35 MEMBER G1"/>
    <property type="match status" value="1"/>
</dbReference>
<dbReference type="Proteomes" id="UP000515153">
    <property type="component" value="Unplaced"/>
</dbReference>
<feature type="transmembrane region" description="Helical" evidence="6">
    <location>
        <begin position="140"/>
        <end position="161"/>
    </location>
</feature>
<dbReference type="PANTHER" id="PTHR22911">
    <property type="entry name" value="ACYL-MALONYL CONDENSING ENZYME-RELATED"/>
    <property type="match status" value="1"/>
</dbReference>
<keyword evidence="3 6" id="KW-1133">Transmembrane helix</keyword>
<name>A0A6P8AME1_PYRGI</name>
<feature type="compositionally biased region" description="Polar residues" evidence="5">
    <location>
        <begin position="10"/>
        <end position="30"/>
    </location>
</feature>
<feature type="transmembrane region" description="Helical" evidence="6">
    <location>
        <begin position="202"/>
        <end position="220"/>
    </location>
</feature>
<feature type="domain" description="EamA" evidence="7">
    <location>
        <begin position="75"/>
        <end position="213"/>
    </location>
</feature>
<keyword evidence="2 6" id="KW-0812">Transmembrane</keyword>
<evidence type="ECO:0000256" key="3">
    <source>
        <dbReference type="ARBA" id="ARBA00022989"/>
    </source>
</evidence>
<dbReference type="KEGG" id="pgri:PgNI_12461"/>
<evidence type="ECO:0000256" key="6">
    <source>
        <dbReference type="SAM" id="Phobius"/>
    </source>
</evidence>
<comment type="subcellular location">
    <subcellularLocation>
        <location evidence="1">Membrane</location>
        <topology evidence="1">Multi-pass membrane protein</topology>
    </subcellularLocation>
</comment>
<evidence type="ECO:0000259" key="7">
    <source>
        <dbReference type="Pfam" id="PF00892"/>
    </source>
</evidence>
<reference evidence="9" key="1">
    <citation type="journal article" date="2019" name="Mol. Biol. Evol.">
        <title>Blast fungal genomes show frequent chromosomal changes, gene gains and losses, and effector gene turnover.</title>
        <authorList>
            <person name="Gomez Luciano L.B."/>
            <person name="Jason Tsai I."/>
            <person name="Chuma I."/>
            <person name="Tosa Y."/>
            <person name="Chen Y.H."/>
            <person name="Li J.Y."/>
            <person name="Li M.Y."/>
            <person name="Jade Lu M.Y."/>
            <person name="Nakayashiki H."/>
            <person name="Li W.H."/>
        </authorList>
    </citation>
    <scope>NUCLEOTIDE SEQUENCE</scope>
    <source>
        <strain evidence="9">NI907</strain>
    </source>
</reference>
<feature type="transmembrane region" description="Helical" evidence="6">
    <location>
        <begin position="387"/>
        <end position="405"/>
    </location>
</feature>
<feature type="transmembrane region" description="Helical" evidence="6">
    <location>
        <begin position="110"/>
        <end position="128"/>
    </location>
</feature>
<evidence type="ECO:0000313" key="8">
    <source>
        <dbReference type="Proteomes" id="UP000515153"/>
    </source>
</evidence>
<feature type="domain" description="EamA" evidence="7">
    <location>
        <begin position="275"/>
        <end position="401"/>
    </location>
</feature>
<evidence type="ECO:0000256" key="4">
    <source>
        <dbReference type="ARBA" id="ARBA00023136"/>
    </source>
</evidence>
<evidence type="ECO:0000256" key="2">
    <source>
        <dbReference type="ARBA" id="ARBA00022692"/>
    </source>
</evidence>
<dbReference type="GeneID" id="41967312"/>
<dbReference type="InterPro" id="IPR037185">
    <property type="entry name" value="EmrE-like"/>
</dbReference>
<dbReference type="SUPFAM" id="SSF103481">
    <property type="entry name" value="Multidrug resistance efflux transporter EmrE"/>
    <property type="match status" value="2"/>
</dbReference>
<evidence type="ECO:0000313" key="9">
    <source>
        <dbReference type="RefSeq" id="XP_030976068.1"/>
    </source>
</evidence>
<keyword evidence="4 6" id="KW-0472">Membrane</keyword>
<organism evidence="8 9">
    <name type="scientific">Pyricularia grisea</name>
    <name type="common">Crabgrass-specific blast fungus</name>
    <name type="synonym">Magnaporthe grisea</name>
    <dbReference type="NCBI Taxonomy" id="148305"/>
    <lineage>
        <taxon>Eukaryota</taxon>
        <taxon>Fungi</taxon>
        <taxon>Dikarya</taxon>
        <taxon>Ascomycota</taxon>
        <taxon>Pezizomycotina</taxon>
        <taxon>Sordariomycetes</taxon>
        <taxon>Sordariomycetidae</taxon>
        <taxon>Magnaporthales</taxon>
        <taxon>Pyriculariaceae</taxon>
        <taxon>Pyricularia</taxon>
    </lineage>
</organism>
<feature type="transmembrane region" description="Helical" evidence="6">
    <location>
        <begin position="300"/>
        <end position="318"/>
    </location>
</feature>
<reference evidence="9" key="2">
    <citation type="submission" date="2019-10" db="EMBL/GenBank/DDBJ databases">
        <authorList>
            <consortium name="NCBI Genome Project"/>
        </authorList>
    </citation>
    <scope>NUCLEOTIDE SEQUENCE</scope>
    <source>
        <strain evidence="9">NI907</strain>
    </source>
</reference>
<feature type="transmembrane region" description="Helical" evidence="6">
    <location>
        <begin position="173"/>
        <end position="190"/>
    </location>
</feature>
<feature type="transmembrane region" description="Helical" evidence="6">
    <location>
        <begin position="75"/>
        <end position="98"/>
    </location>
</feature>
<dbReference type="Pfam" id="PF00892">
    <property type="entry name" value="EamA"/>
    <property type="match status" value="2"/>
</dbReference>
<dbReference type="InterPro" id="IPR000620">
    <property type="entry name" value="EamA_dom"/>
</dbReference>
<evidence type="ECO:0000256" key="1">
    <source>
        <dbReference type="ARBA" id="ARBA00004141"/>
    </source>
</evidence>
<gene>
    <name evidence="9" type="ORF">PgNI_12461</name>
</gene>
<dbReference type="RefSeq" id="XP_030976068.1">
    <property type="nucleotide sequence ID" value="XM_031132409.1"/>
</dbReference>
<proteinExistence type="predicted"/>
<feature type="region of interest" description="Disordered" evidence="5">
    <location>
        <begin position="416"/>
        <end position="446"/>
    </location>
</feature>
<evidence type="ECO:0000256" key="5">
    <source>
        <dbReference type="SAM" id="MobiDB-lite"/>
    </source>
</evidence>
<accession>A0A6P8AME1</accession>
<feature type="transmembrane region" description="Helical" evidence="6">
    <location>
        <begin position="269"/>
        <end position="288"/>
    </location>
</feature>
<feature type="transmembrane region" description="Helical" evidence="6">
    <location>
        <begin position="330"/>
        <end position="350"/>
    </location>
</feature>